<dbReference type="InterPro" id="IPR009003">
    <property type="entry name" value="Peptidase_S1_PA"/>
</dbReference>
<dbReference type="GO" id="GO:0042597">
    <property type="term" value="C:periplasmic space"/>
    <property type="evidence" value="ECO:0007669"/>
    <property type="project" value="TreeGrafter"/>
</dbReference>
<dbReference type="Proteomes" id="UP000244338">
    <property type="component" value="Unassembled WGS sequence"/>
</dbReference>
<reference evidence="3" key="1">
    <citation type="journal article" date="2018" name="Sci. Rep.">
        <title>Lignite coal burning seam in the remote Altai Mountains harbors a hydrogen-driven thermophilic microbial community.</title>
        <authorList>
            <person name="Kadnikov V.V."/>
            <person name="Mardanov A.V."/>
            <person name="Ivasenko D.A."/>
            <person name="Antsiferov D.V."/>
            <person name="Beletsky A.V."/>
            <person name="Karnachuk O.V."/>
            <person name="Ravin N.V."/>
        </authorList>
    </citation>
    <scope>NUCLEOTIDE SEQUENCE [LARGE SCALE GENOMIC DNA]</scope>
</reference>
<keyword evidence="1" id="KW-0378">Hydrolase</keyword>
<dbReference type="PANTHER" id="PTHR22939">
    <property type="entry name" value="SERINE PROTEASE FAMILY S1C HTRA-RELATED"/>
    <property type="match status" value="1"/>
</dbReference>
<dbReference type="PANTHER" id="PTHR22939:SF130">
    <property type="entry name" value="PERIPLASMIC SERINE ENDOPROTEASE DEGP-LIKE-RELATED"/>
    <property type="match status" value="1"/>
</dbReference>
<evidence type="ECO:0000313" key="3">
    <source>
        <dbReference type="Proteomes" id="UP000244338"/>
    </source>
</evidence>
<dbReference type="SUPFAM" id="SSF50494">
    <property type="entry name" value="Trypsin-like serine proteases"/>
    <property type="match status" value="1"/>
</dbReference>
<dbReference type="GO" id="GO:0030313">
    <property type="term" value="C:cell envelope"/>
    <property type="evidence" value="ECO:0007669"/>
    <property type="project" value="UniProtKB-SubCell"/>
</dbReference>
<sequence>MMKRLQDQGHPANIFVNVIDSVKDCIVSIETENTYERNPWRSMAPFFFPFLHPDMEDALERGKSFGTGFIIHPRGYILTNQHIVSDGRAITVRALNKTYKARLIWEDKKRDLAVIKVAPPAPLPRAVLGKSEKARVGEWVIAIGNPLGLENTVTVGVISAKGRAFETAHHVYEDVIQTDAAINPGNSGGPLFNLYGEVIGMNAAIVRGSQSIGFAIAIDEIKPRIKNFLPLR</sequence>
<dbReference type="PRINTS" id="PR00834">
    <property type="entry name" value="PROTEASES2C"/>
</dbReference>
<proteinExistence type="predicted"/>
<dbReference type="GO" id="GO:0006508">
    <property type="term" value="P:proteolysis"/>
    <property type="evidence" value="ECO:0007669"/>
    <property type="project" value="UniProtKB-KW"/>
</dbReference>
<evidence type="ECO:0000313" key="2">
    <source>
        <dbReference type="EMBL" id="PTQ56782.1"/>
    </source>
</evidence>
<keyword evidence="2" id="KW-0645">Protease</keyword>
<name>A0A2R6Y2C4_9BACL</name>
<accession>A0A2R6Y2C4</accession>
<comment type="caution">
    <text evidence="2">The sequence shown here is derived from an EMBL/GenBank/DDBJ whole genome shotgun (WGS) entry which is preliminary data.</text>
</comment>
<protein>
    <submittedName>
        <fullName evidence="2">HtrA protease/chaperone protein</fullName>
    </submittedName>
</protein>
<dbReference type="GO" id="GO:0004252">
    <property type="term" value="F:serine-type endopeptidase activity"/>
    <property type="evidence" value="ECO:0007669"/>
    <property type="project" value="InterPro"/>
</dbReference>
<dbReference type="InterPro" id="IPR001940">
    <property type="entry name" value="Peptidase_S1C"/>
</dbReference>
<organism evidence="2 3">
    <name type="scientific">Candidatus Carbonibacillus altaicus</name>
    <dbReference type="NCBI Taxonomy" id="2163959"/>
    <lineage>
        <taxon>Bacteria</taxon>
        <taxon>Bacillati</taxon>
        <taxon>Bacillota</taxon>
        <taxon>Bacilli</taxon>
        <taxon>Bacillales</taxon>
        <taxon>Candidatus Carbonibacillus</taxon>
    </lineage>
</organism>
<evidence type="ECO:0000256" key="1">
    <source>
        <dbReference type="ARBA" id="ARBA00022825"/>
    </source>
</evidence>
<dbReference type="EMBL" id="PEBX01000019">
    <property type="protein sequence ID" value="PTQ56782.1"/>
    <property type="molecule type" value="Genomic_DNA"/>
</dbReference>
<dbReference type="Gene3D" id="2.40.10.120">
    <property type="match status" value="1"/>
</dbReference>
<keyword evidence="1" id="KW-0720">Serine protease</keyword>
<dbReference type="Pfam" id="PF13365">
    <property type="entry name" value="Trypsin_2"/>
    <property type="match status" value="1"/>
</dbReference>
<dbReference type="AlphaFoldDB" id="A0A2R6Y2C4"/>
<gene>
    <name evidence="2" type="ORF">BSOLF_2670</name>
</gene>